<organism evidence="3 4">
    <name type="scientific">Cellulosimicrobium cellulans</name>
    <name type="common">Arthrobacter luteus</name>
    <dbReference type="NCBI Taxonomy" id="1710"/>
    <lineage>
        <taxon>Bacteria</taxon>
        <taxon>Bacillati</taxon>
        <taxon>Actinomycetota</taxon>
        <taxon>Actinomycetes</taxon>
        <taxon>Micrococcales</taxon>
        <taxon>Promicromonosporaceae</taxon>
        <taxon>Cellulosimicrobium</taxon>
    </lineage>
</organism>
<sequence>MSDSPAPGWYPDPWGVRAERWFDGRAWTPHLRDRPASAGGRPRMHPGAIVAIVLGVVLALAAVAAVVGFFVVMVQGVICGEAPHYCD</sequence>
<name>A0A1Y0I0N9_CELCE</name>
<evidence type="ECO:0000259" key="2">
    <source>
        <dbReference type="Pfam" id="PF10708"/>
    </source>
</evidence>
<proteinExistence type="predicted"/>
<dbReference type="AlphaFoldDB" id="A0A1Y0I0N9"/>
<keyword evidence="1" id="KW-0472">Membrane</keyword>
<reference evidence="3 4" key="1">
    <citation type="submission" date="2017-05" db="EMBL/GenBank/DDBJ databases">
        <authorList>
            <person name="Song R."/>
            <person name="Chenine A.L."/>
            <person name="Ruprecht R.M."/>
        </authorList>
    </citation>
    <scope>NUCLEOTIDE SEQUENCE [LARGE SCALE GENOMIC DNA]</scope>
    <source>
        <strain evidence="3 4">PSBB019</strain>
    </source>
</reference>
<dbReference type="InterPro" id="IPR018929">
    <property type="entry name" value="DUF2510"/>
</dbReference>
<dbReference type="OrthoDB" id="5244233at2"/>
<keyword evidence="1" id="KW-1133">Transmembrane helix</keyword>
<evidence type="ECO:0000256" key="1">
    <source>
        <dbReference type="SAM" id="Phobius"/>
    </source>
</evidence>
<protein>
    <recommendedName>
        <fullName evidence="2">DUF2510 domain-containing protein</fullName>
    </recommendedName>
</protein>
<keyword evidence="1" id="KW-0812">Transmembrane</keyword>
<feature type="transmembrane region" description="Helical" evidence="1">
    <location>
        <begin position="48"/>
        <end position="74"/>
    </location>
</feature>
<evidence type="ECO:0000313" key="4">
    <source>
        <dbReference type="Proteomes" id="UP000196228"/>
    </source>
</evidence>
<dbReference type="Pfam" id="PF10708">
    <property type="entry name" value="DUF2510"/>
    <property type="match status" value="1"/>
</dbReference>
<dbReference type="RefSeq" id="WP_087472043.1">
    <property type="nucleotide sequence ID" value="NZ_CP021383.1"/>
</dbReference>
<evidence type="ECO:0000313" key="3">
    <source>
        <dbReference type="EMBL" id="ARU53115.1"/>
    </source>
</evidence>
<gene>
    <name evidence="3" type="ORF">CBR64_18410</name>
</gene>
<dbReference type="EMBL" id="CP021383">
    <property type="protein sequence ID" value="ARU53115.1"/>
    <property type="molecule type" value="Genomic_DNA"/>
</dbReference>
<dbReference type="KEGG" id="cceu:CBR64_18410"/>
<accession>A0A1Y0I0N9</accession>
<feature type="domain" description="DUF2510" evidence="2">
    <location>
        <begin position="7"/>
        <end position="38"/>
    </location>
</feature>
<dbReference type="Proteomes" id="UP000196228">
    <property type="component" value="Chromosome"/>
</dbReference>